<dbReference type="STRING" id="741276.A0A2S5B481"/>
<protein>
    <recommendedName>
        <fullName evidence="9">Copper-fist domain-containing protein</fullName>
    </recommendedName>
</protein>
<evidence type="ECO:0000256" key="2">
    <source>
        <dbReference type="ARBA" id="ARBA00022723"/>
    </source>
</evidence>
<keyword evidence="3" id="KW-0862">Zinc</keyword>
<feature type="region of interest" description="Disordered" evidence="8">
    <location>
        <begin position="950"/>
        <end position="969"/>
    </location>
</feature>
<feature type="compositionally biased region" description="Polar residues" evidence="8">
    <location>
        <begin position="271"/>
        <end position="283"/>
    </location>
</feature>
<gene>
    <name evidence="10" type="ORF">BMF94_5403</name>
</gene>
<feature type="compositionally biased region" description="Basic and acidic residues" evidence="8">
    <location>
        <begin position="878"/>
        <end position="889"/>
    </location>
</feature>
<dbReference type="AlphaFoldDB" id="A0A2S5B481"/>
<sequence>MLIDGVKFSCESCTRGHRQNTCKHADRPLQEVPKRGRPPTACAECRELRKTTNSHRTCNHRKDVDEQPEVLLKTLPNGAGDLQSVELVRRPSSSVKSRSSTSAASVASTSAASASEDDLASIGRRKSVSRTSSLSRPSTAARDKKPHDLAHGHLADHPTHVSNAYSPYPHHHPHHHNQHMHVPSPLARSDGGSSGQRTGSNNSPVATGVPPVPPLPPQLSDRGPQQRQQHSPLRLAQSPGSSLPVVPKQEPLSNEALASAFFFRDFPPEARSSSHSPDTSQYGTPAPQGSSRVSSGNNSRERPAYPSPHDYTQAVKVETPAHHPAPNALYADPRTASFESLPGIDPAAAAYVLGTTSDAPRNGAAAPMYGEGDLYYPETGAKIPADDSAYETFSLTTTNGYVDYRNAPQASSSASSDIYELPPTDPAVYGYPLESVSSNAPSSYSGYESAASATGGAASALERLDLDFDLPKRTSPMHTPSAHSGPSIARPPPPDRVYSSASSSAASAYPPLPGEGVDMQTTDLDGILEWLASSTAAGGLPPPPPSSRGEPARHDSASSSVATWPSAPPSSYGDSVIGAGYNAGAMYGGGGGGWTSYSESSDARPPAMSSSSAAGSSQAPAAVPNGGRTGGITWADNRDASDDDDSQAGEENSAGERVPRRRERNADLEMLRTATITYRDASFSASASDSPDVGGAGAAWDSTRANSPHDPAAASATGAARYARGHAFAAFIGDEFDRFGLGGEFDDDDWFRQIGVGSSGVAGLGDLRSGLAGLTAGGAEGDGGEDDGYEEDDEASVIGSRNPFDGNGFGDGYERSPDHMHELDGDGDDDELGWDRDQTFGAGPLPPEPQSQSSRFDPTYDQALASGTQPAIATSSPDDPRDPDFRLESDDPPPPSLEPAVAQSIPLNDLRIDAEPLHATNADARDPVDVALEARSPASPSRLAAYLEQLEDSKSAEEAAHDRGAGMWW</sequence>
<evidence type="ECO:0000256" key="4">
    <source>
        <dbReference type="ARBA" id="ARBA00023008"/>
    </source>
</evidence>
<dbReference type="Gene3D" id="3.90.430.10">
    <property type="entry name" value="Copper fist DNA-binding domain"/>
    <property type="match status" value="1"/>
</dbReference>
<feature type="region of interest" description="Disordered" evidence="8">
    <location>
        <begin position="683"/>
        <end position="712"/>
    </location>
</feature>
<proteinExistence type="predicted"/>
<feature type="region of interest" description="Disordered" evidence="8">
    <location>
        <begin position="595"/>
        <end position="668"/>
    </location>
</feature>
<dbReference type="SMART" id="SM00412">
    <property type="entry name" value="Cu_FIST"/>
    <property type="match status" value="1"/>
</dbReference>
<feature type="region of interest" description="Disordered" evidence="8">
    <location>
        <begin position="88"/>
        <end position="248"/>
    </location>
</feature>
<dbReference type="GO" id="GO:0000978">
    <property type="term" value="F:RNA polymerase II cis-regulatory region sequence-specific DNA binding"/>
    <property type="evidence" value="ECO:0007669"/>
    <property type="project" value="TreeGrafter"/>
</dbReference>
<keyword evidence="11" id="KW-1185">Reference proteome</keyword>
<dbReference type="GO" id="GO:0005634">
    <property type="term" value="C:nucleus"/>
    <property type="evidence" value="ECO:0007669"/>
    <property type="project" value="UniProtKB-SubCell"/>
</dbReference>
<dbReference type="InterPro" id="IPR051763">
    <property type="entry name" value="Copper_Homeo_Regul"/>
</dbReference>
<feature type="region of interest" description="Disordered" evidence="8">
    <location>
        <begin position="268"/>
        <end position="309"/>
    </location>
</feature>
<reference evidence="10 11" key="1">
    <citation type="journal article" date="2018" name="Front. Microbiol.">
        <title>Prospects for Fungal Bioremediation of Acidic Radioactive Waste Sites: Characterization and Genome Sequence of Rhodotorula taiwanensis MD1149.</title>
        <authorList>
            <person name="Tkavc R."/>
            <person name="Matrosova V.Y."/>
            <person name="Grichenko O.E."/>
            <person name="Gostincar C."/>
            <person name="Volpe R.P."/>
            <person name="Klimenkova P."/>
            <person name="Gaidamakova E.K."/>
            <person name="Zhou C.E."/>
            <person name="Stewart B.J."/>
            <person name="Lyman M.G."/>
            <person name="Malfatti S.A."/>
            <person name="Rubinfeld B."/>
            <person name="Courtot M."/>
            <person name="Singh J."/>
            <person name="Dalgard C.L."/>
            <person name="Hamilton T."/>
            <person name="Frey K.G."/>
            <person name="Gunde-Cimerman N."/>
            <person name="Dugan L."/>
            <person name="Daly M.J."/>
        </authorList>
    </citation>
    <scope>NUCLEOTIDE SEQUENCE [LARGE SCALE GENOMIC DNA]</scope>
    <source>
        <strain evidence="10 11">MD1149</strain>
    </source>
</reference>
<comment type="subcellular location">
    <subcellularLocation>
        <location evidence="1">Nucleus</location>
    </subcellularLocation>
</comment>
<keyword evidence="2" id="KW-0479">Metal-binding</keyword>
<feature type="compositionally biased region" description="Low complexity" evidence="8">
    <location>
        <begin position="289"/>
        <end position="298"/>
    </location>
</feature>
<dbReference type="GO" id="GO:0045944">
    <property type="term" value="P:positive regulation of transcription by RNA polymerase II"/>
    <property type="evidence" value="ECO:0007669"/>
    <property type="project" value="TreeGrafter"/>
</dbReference>
<dbReference type="GO" id="GO:0000981">
    <property type="term" value="F:DNA-binding transcription factor activity, RNA polymerase II-specific"/>
    <property type="evidence" value="ECO:0007669"/>
    <property type="project" value="TreeGrafter"/>
</dbReference>
<dbReference type="PANTHER" id="PTHR28088">
    <property type="entry name" value="TRANSCRIPTIONAL ACTIVATOR HAA1-RELATED"/>
    <property type="match status" value="1"/>
</dbReference>
<dbReference type="PANTHER" id="PTHR28088:SF9">
    <property type="entry name" value="TRANSCRIPTION FACTOR GRISEA, PUTATIVE (AFU_ORTHOLOGUE AFUA_1G13190)-RELATED"/>
    <property type="match status" value="1"/>
</dbReference>
<evidence type="ECO:0000256" key="1">
    <source>
        <dbReference type="ARBA" id="ARBA00004123"/>
    </source>
</evidence>
<feature type="compositionally biased region" description="Low complexity" evidence="8">
    <location>
        <begin position="683"/>
        <end position="692"/>
    </location>
</feature>
<feature type="compositionally biased region" description="Low complexity" evidence="8">
    <location>
        <begin position="499"/>
        <end position="508"/>
    </location>
</feature>
<dbReference type="GO" id="GO:0006878">
    <property type="term" value="P:intracellular copper ion homeostasis"/>
    <property type="evidence" value="ECO:0007669"/>
    <property type="project" value="TreeGrafter"/>
</dbReference>
<accession>A0A2S5B481</accession>
<dbReference type="InterPro" id="IPR001083">
    <property type="entry name" value="Cu_fist_DNA-bd_dom"/>
</dbReference>
<dbReference type="GO" id="GO:0005507">
    <property type="term" value="F:copper ion binding"/>
    <property type="evidence" value="ECO:0007669"/>
    <property type="project" value="InterPro"/>
</dbReference>
<keyword evidence="4" id="KW-0186">Copper</keyword>
<dbReference type="SMART" id="SM01090">
    <property type="entry name" value="Copper-fist"/>
    <property type="match status" value="1"/>
</dbReference>
<evidence type="ECO:0000313" key="10">
    <source>
        <dbReference type="EMBL" id="POY71578.1"/>
    </source>
</evidence>
<comment type="caution">
    <text evidence="10">The sequence shown here is derived from an EMBL/GenBank/DDBJ whole genome shotgun (WGS) entry which is preliminary data.</text>
</comment>
<feature type="compositionally biased region" description="Acidic residues" evidence="8">
    <location>
        <begin position="782"/>
        <end position="795"/>
    </location>
</feature>
<feature type="compositionally biased region" description="Low complexity" evidence="8">
    <location>
        <begin position="603"/>
        <end position="624"/>
    </location>
</feature>
<evidence type="ECO:0000256" key="3">
    <source>
        <dbReference type="ARBA" id="ARBA00022833"/>
    </source>
</evidence>
<organism evidence="10 11">
    <name type="scientific">Rhodotorula taiwanensis</name>
    <dbReference type="NCBI Taxonomy" id="741276"/>
    <lineage>
        <taxon>Eukaryota</taxon>
        <taxon>Fungi</taxon>
        <taxon>Dikarya</taxon>
        <taxon>Basidiomycota</taxon>
        <taxon>Pucciniomycotina</taxon>
        <taxon>Microbotryomycetes</taxon>
        <taxon>Sporidiobolales</taxon>
        <taxon>Sporidiobolaceae</taxon>
        <taxon>Rhodotorula</taxon>
    </lineage>
</organism>
<dbReference type="SUPFAM" id="SSF57879">
    <property type="entry name" value="Zinc domain conserved in yeast copper-regulated transcription factors"/>
    <property type="match status" value="1"/>
</dbReference>
<evidence type="ECO:0000313" key="11">
    <source>
        <dbReference type="Proteomes" id="UP000237144"/>
    </source>
</evidence>
<evidence type="ECO:0000256" key="5">
    <source>
        <dbReference type="ARBA" id="ARBA00023015"/>
    </source>
</evidence>
<feature type="compositionally biased region" description="Polar residues" evidence="8">
    <location>
        <begin position="865"/>
        <end position="876"/>
    </location>
</feature>
<evidence type="ECO:0000256" key="8">
    <source>
        <dbReference type="SAM" id="MobiDB-lite"/>
    </source>
</evidence>
<dbReference type="Pfam" id="PF00649">
    <property type="entry name" value="Copper-fist"/>
    <property type="match status" value="1"/>
</dbReference>
<dbReference type="InterPro" id="IPR036395">
    <property type="entry name" value="Cu_fist_DNA-bd_dom_sf"/>
</dbReference>
<feature type="compositionally biased region" description="Basic residues" evidence="8">
    <location>
        <begin position="169"/>
        <end position="179"/>
    </location>
</feature>
<feature type="compositionally biased region" description="Low complexity" evidence="8">
    <location>
        <begin position="92"/>
        <end position="114"/>
    </location>
</feature>
<feature type="compositionally biased region" description="Low complexity" evidence="8">
    <location>
        <begin position="129"/>
        <end position="140"/>
    </location>
</feature>
<keyword evidence="6" id="KW-0804">Transcription</keyword>
<dbReference type="EMBL" id="PJQD01000079">
    <property type="protein sequence ID" value="POY71578.1"/>
    <property type="molecule type" value="Genomic_DNA"/>
</dbReference>
<dbReference type="Proteomes" id="UP000237144">
    <property type="component" value="Unassembled WGS sequence"/>
</dbReference>
<feature type="compositionally biased region" description="Basic and acidic residues" evidence="8">
    <location>
        <begin position="951"/>
        <end position="969"/>
    </location>
</feature>
<keyword evidence="7" id="KW-0539">Nucleus</keyword>
<feature type="region of interest" description="Disordered" evidence="8">
    <location>
        <begin position="534"/>
        <end position="572"/>
    </location>
</feature>
<dbReference type="GO" id="GO:0006879">
    <property type="term" value="P:intracellular iron ion homeostasis"/>
    <property type="evidence" value="ECO:0007669"/>
    <property type="project" value="TreeGrafter"/>
</dbReference>
<feature type="compositionally biased region" description="Basic and acidic residues" evidence="8">
    <location>
        <begin position="812"/>
        <end position="824"/>
    </location>
</feature>
<evidence type="ECO:0000256" key="7">
    <source>
        <dbReference type="ARBA" id="ARBA00023242"/>
    </source>
</evidence>
<dbReference type="OrthoDB" id="5600085at2759"/>
<dbReference type="PROSITE" id="PS50073">
    <property type="entry name" value="COPPER_FIST_2"/>
    <property type="match status" value="1"/>
</dbReference>
<feature type="compositionally biased region" description="Basic and acidic residues" evidence="8">
    <location>
        <begin position="141"/>
        <end position="159"/>
    </location>
</feature>
<feature type="region of interest" description="Disordered" evidence="8">
    <location>
        <begin position="776"/>
        <end position="925"/>
    </location>
</feature>
<keyword evidence="5" id="KW-0805">Transcription regulation</keyword>
<name>A0A2S5B481_9BASI</name>
<evidence type="ECO:0000256" key="6">
    <source>
        <dbReference type="ARBA" id="ARBA00023163"/>
    </source>
</evidence>
<evidence type="ECO:0000259" key="9">
    <source>
        <dbReference type="PROSITE" id="PS50073"/>
    </source>
</evidence>
<feature type="domain" description="Copper-fist" evidence="9">
    <location>
        <begin position="1"/>
        <end position="39"/>
    </location>
</feature>
<feature type="region of interest" description="Disordered" evidence="8">
    <location>
        <begin position="470"/>
        <end position="520"/>
    </location>
</feature>
<dbReference type="FunFam" id="3.90.430.10:FF:000001">
    <property type="entry name" value="Copper fist DNA-binding protein"/>
    <property type="match status" value="1"/>
</dbReference>